<dbReference type="Proteomes" id="UP000198901">
    <property type="component" value="Unassembled WGS sequence"/>
</dbReference>
<feature type="signal peptide" evidence="7">
    <location>
        <begin position="1"/>
        <end position="19"/>
    </location>
</feature>
<dbReference type="STRING" id="563176.SAMN04488090_1723"/>
<feature type="domain" description="Beta-hexosaminidase bacterial type N-terminal" evidence="9">
    <location>
        <begin position="20"/>
        <end position="138"/>
    </location>
</feature>
<evidence type="ECO:0000256" key="5">
    <source>
        <dbReference type="ARBA" id="ARBA00023295"/>
    </source>
</evidence>
<organism evidence="10 11">
    <name type="scientific">Siphonobacter aquaeclarae</name>
    <dbReference type="NCBI Taxonomy" id="563176"/>
    <lineage>
        <taxon>Bacteria</taxon>
        <taxon>Pseudomonadati</taxon>
        <taxon>Bacteroidota</taxon>
        <taxon>Cytophagia</taxon>
        <taxon>Cytophagales</taxon>
        <taxon>Cytophagaceae</taxon>
        <taxon>Siphonobacter</taxon>
    </lineage>
</organism>
<dbReference type="Pfam" id="PF00728">
    <property type="entry name" value="Glyco_hydro_20"/>
    <property type="match status" value="1"/>
</dbReference>
<feature type="chain" id="PRO_5011621127" description="beta-N-acetylhexosaminidase" evidence="7">
    <location>
        <begin position="20"/>
        <end position="612"/>
    </location>
</feature>
<dbReference type="GO" id="GO:0030203">
    <property type="term" value="P:glycosaminoglycan metabolic process"/>
    <property type="evidence" value="ECO:0007669"/>
    <property type="project" value="TreeGrafter"/>
</dbReference>
<dbReference type="OrthoDB" id="9763537at2"/>
<evidence type="ECO:0000256" key="3">
    <source>
        <dbReference type="ARBA" id="ARBA00012663"/>
    </source>
</evidence>
<evidence type="ECO:0000256" key="4">
    <source>
        <dbReference type="ARBA" id="ARBA00022801"/>
    </source>
</evidence>
<evidence type="ECO:0000256" key="6">
    <source>
        <dbReference type="PIRSR" id="PIRSR625705-1"/>
    </source>
</evidence>
<accession>A0A1G9MSX7</accession>
<protein>
    <recommendedName>
        <fullName evidence="3">beta-N-acetylhexosaminidase</fullName>
        <ecNumber evidence="3">3.2.1.52</ecNumber>
    </recommendedName>
</protein>
<dbReference type="EMBL" id="FNGS01000003">
    <property type="protein sequence ID" value="SDL77101.1"/>
    <property type="molecule type" value="Genomic_DNA"/>
</dbReference>
<dbReference type="EC" id="3.2.1.52" evidence="3"/>
<keyword evidence="11" id="KW-1185">Reference proteome</keyword>
<dbReference type="RefSeq" id="WP_093200486.1">
    <property type="nucleotide sequence ID" value="NZ_FNGS01000003.1"/>
</dbReference>
<gene>
    <name evidence="10" type="ORF">SAMN04488090_1723</name>
</gene>
<dbReference type="GO" id="GO:0005975">
    <property type="term" value="P:carbohydrate metabolic process"/>
    <property type="evidence" value="ECO:0007669"/>
    <property type="project" value="InterPro"/>
</dbReference>
<dbReference type="PRINTS" id="PR00738">
    <property type="entry name" value="GLHYDRLASE20"/>
</dbReference>
<proteinExistence type="inferred from homology"/>
<dbReference type="GO" id="GO:0004563">
    <property type="term" value="F:beta-N-acetylhexosaminidase activity"/>
    <property type="evidence" value="ECO:0007669"/>
    <property type="project" value="UniProtKB-EC"/>
</dbReference>
<evidence type="ECO:0000256" key="7">
    <source>
        <dbReference type="SAM" id="SignalP"/>
    </source>
</evidence>
<dbReference type="SUPFAM" id="SSF51445">
    <property type="entry name" value="(Trans)glycosidases"/>
    <property type="match status" value="1"/>
</dbReference>
<comment type="similarity">
    <text evidence="2">Belongs to the glycosyl hydrolase 20 family.</text>
</comment>
<dbReference type="InterPro" id="IPR015883">
    <property type="entry name" value="Glyco_hydro_20_cat"/>
</dbReference>
<dbReference type="PANTHER" id="PTHR22600:SF57">
    <property type="entry name" value="BETA-N-ACETYLHEXOSAMINIDASE"/>
    <property type="match status" value="1"/>
</dbReference>
<keyword evidence="7" id="KW-0732">Signal</keyword>
<dbReference type="AlphaFoldDB" id="A0A1G9MSX7"/>
<reference evidence="10 11" key="1">
    <citation type="submission" date="2016-10" db="EMBL/GenBank/DDBJ databases">
        <authorList>
            <person name="de Groot N.N."/>
        </authorList>
    </citation>
    <scope>NUCLEOTIDE SEQUENCE [LARGE SCALE GENOMIC DNA]</scope>
    <source>
        <strain evidence="10 11">DSM 21668</strain>
    </source>
</reference>
<dbReference type="InterPro" id="IPR029018">
    <property type="entry name" value="Hex-like_dom2"/>
</dbReference>
<dbReference type="SUPFAM" id="SSF55545">
    <property type="entry name" value="beta-N-acetylhexosaminidase-like domain"/>
    <property type="match status" value="1"/>
</dbReference>
<dbReference type="Pfam" id="PF02838">
    <property type="entry name" value="Glyco_hydro_20b"/>
    <property type="match status" value="1"/>
</dbReference>
<evidence type="ECO:0000259" key="9">
    <source>
        <dbReference type="Pfam" id="PF02838"/>
    </source>
</evidence>
<name>A0A1G9MSX7_9BACT</name>
<dbReference type="CDD" id="cd06563">
    <property type="entry name" value="GH20_chitobiase-like"/>
    <property type="match status" value="1"/>
</dbReference>
<comment type="catalytic activity">
    <reaction evidence="1">
        <text>Hydrolysis of terminal non-reducing N-acetyl-D-hexosamine residues in N-acetyl-beta-D-hexosaminides.</text>
        <dbReference type="EC" id="3.2.1.52"/>
    </reaction>
</comment>
<dbReference type="InterPro" id="IPR017853">
    <property type="entry name" value="GH"/>
</dbReference>
<keyword evidence="4" id="KW-0378">Hydrolase</keyword>
<dbReference type="Gene3D" id="3.30.379.10">
    <property type="entry name" value="Chitobiase/beta-hexosaminidase domain 2-like"/>
    <property type="match status" value="1"/>
</dbReference>
<evidence type="ECO:0000256" key="2">
    <source>
        <dbReference type="ARBA" id="ARBA00006285"/>
    </source>
</evidence>
<evidence type="ECO:0000256" key="1">
    <source>
        <dbReference type="ARBA" id="ARBA00001231"/>
    </source>
</evidence>
<feature type="active site" description="Proton donor" evidence="6">
    <location>
        <position position="318"/>
    </location>
</feature>
<dbReference type="InterPro" id="IPR025705">
    <property type="entry name" value="Beta_hexosaminidase_sua/sub"/>
</dbReference>
<feature type="domain" description="Glycoside hydrolase family 20 catalytic" evidence="8">
    <location>
        <begin position="141"/>
        <end position="488"/>
    </location>
</feature>
<evidence type="ECO:0000313" key="10">
    <source>
        <dbReference type="EMBL" id="SDL77101.1"/>
    </source>
</evidence>
<dbReference type="Pfam" id="PF13287">
    <property type="entry name" value="Fn3_assoc"/>
    <property type="match status" value="1"/>
</dbReference>
<sequence>MKRLLLAGLLAGATLNLSAQSLVPLPASVQKEAGSFNLDARTQVVASTPEAKRLAALLNQYLKKTKGYELKVVSAAPAANFIALSEKSGLPEEGYELKVTPKQISVSGKDAGLFYGLQTLFQLVSAGNKVDAAVISDAPRFGYRGVMLDVGRYYMPTSFIKQLIDEMAYFKLNRLHWHLTEDQGWRLEIKKYPKLTQIGAFRDESLIGGYGDRTPHQFDGIRYGGFYTQEEAKEIVKYAAERHIVVVPEIELPGHSTAALAAYPELGCTPGPFKVQTLWGVHKDVFCPKEETFKFLEDVLTEVMAIFPSPYIHIGGDECPKDRWKESEFCQNLIKKEGLKDEHGLQSWFIRRIEKFLNAKGRNIIGWDEILEGGLAPNATVMSWRGEEGGIAAAKENHDVIMTPNTYVYIDYYQGKDKKQEPLAIGGFLPLEKVYSYNPLPKALTPEQQKHIKGVQANLWTEYVPNPAKANYMLYPRLLAVAETGWTPQEKRQYTDFAENRLPGQLRHLENNNINYRVPTPIGMPVEDTLRGDHFKITLKAPVEGAKVFYSIDGYTPNETTSLYTQPIELTIPQNRRVDLKTIVITPAGLRSVVSTTTLVNGTPIPDKPKRK</sequence>
<evidence type="ECO:0000313" key="11">
    <source>
        <dbReference type="Proteomes" id="UP000198901"/>
    </source>
</evidence>
<dbReference type="Gene3D" id="3.20.20.80">
    <property type="entry name" value="Glycosidases"/>
    <property type="match status" value="1"/>
</dbReference>
<dbReference type="PANTHER" id="PTHR22600">
    <property type="entry name" value="BETA-HEXOSAMINIDASE"/>
    <property type="match status" value="1"/>
</dbReference>
<dbReference type="InterPro" id="IPR015882">
    <property type="entry name" value="HEX_bac_N"/>
</dbReference>
<dbReference type="GO" id="GO:0016020">
    <property type="term" value="C:membrane"/>
    <property type="evidence" value="ECO:0007669"/>
    <property type="project" value="TreeGrafter"/>
</dbReference>
<keyword evidence="5" id="KW-0326">Glycosidase</keyword>
<dbReference type="InterPro" id="IPR026876">
    <property type="entry name" value="Fn3_assoc_repeat"/>
</dbReference>
<evidence type="ECO:0000259" key="8">
    <source>
        <dbReference type="Pfam" id="PF00728"/>
    </source>
</evidence>